<protein>
    <submittedName>
        <fullName evidence="1">Uncharacterized protein</fullName>
    </submittedName>
</protein>
<evidence type="ECO:0000313" key="2">
    <source>
        <dbReference type="Proteomes" id="UP000005239"/>
    </source>
</evidence>
<accession>A0A8R1Y6Q5</accession>
<keyword evidence="2" id="KW-1185">Reference proteome</keyword>
<dbReference type="AlphaFoldDB" id="A0A2A6CV54"/>
<reference evidence="1" key="2">
    <citation type="submission" date="2022-06" db="UniProtKB">
        <authorList>
            <consortium name="EnsemblMetazoa"/>
        </authorList>
    </citation>
    <scope>IDENTIFICATION</scope>
    <source>
        <strain evidence="1">PS312</strain>
    </source>
</reference>
<reference evidence="2" key="1">
    <citation type="journal article" date="2008" name="Nat. Genet.">
        <title>The Pristionchus pacificus genome provides a unique perspective on nematode lifestyle and parasitism.</title>
        <authorList>
            <person name="Dieterich C."/>
            <person name="Clifton S.W."/>
            <person name="Schuster L.N."/>
            <person name="Chinwalla A."/>
            <person name="Delehaunty K."/>
            <person name="Dinkelacker I."/>
            <person name="Fulton L."/>
            <person name="Fulton R."/>
            <person name="Godfrey J."/>
            <person name="Minx P."/>
            <person name="Mitreva M."/>
            <person name="Roeseler W."/>
            <person name="Tian H."/>
            <person name="Witte H."/>
            <person name="Yang S.P."/>
            <person name="Wilson R.K."/>
            <person name="Sommer R.J."/>
        </authorList>
    </citation>
    <scope>NUCLEOTIDE SEQUENCE [LARGE SCALE GENOMIC DNA]</scope>
    <source>
        <strain evidence="2">PS312</strain>
    </source>
</reference>
<proteinExistence type="predicted"/>
<organism evidence="1 2">
    <name type="scientific">Pristionchus pacificus</name>
    <name type="common">Parasitic nematode worm</name>
    <dbReference type="NCBI Taxonomy" id="54126"/>
    <lineage>
        <taxon>Eukaryota</taxon>
        <taxon>Metazoa</taxon>
        <taxon>Ecdysozoa</taxon>
        <taxon>Nematoda</taxon>
        <taxon>Chromadorea</taxon>
        <taxon>Rhabditida</taxon>
        <taxon>Rhabditina</taxon>
        <taxon>Diplogasteromorpha</taxon>
        <taxon>Diplogasteroidea</taxon>
        <taxon>Neodiplogasteridae</taxon>
        <taxon>Pristionchus</taxon>
    </lineage>
</organism>
<name>A0A2A6CV54_PRIPA</name>
<evidence type="ECO:0000313" key="1">
    <source>
        <dbReference type="EnsemblMetazoa" id="PPA03970.1"/>
    </source>
</evidence>
<dbReference type="Proteomes" id="UP000005239">
    <property type="component" value="Unassembled WGS sequence"/>
</dbReference>
<dbReference type="EnsemblMetazoa" id="PPA03970.1">
    <property type="protein sequence ID" value="PPA03970.1"/>
    <property type="gene ID" value="WBGene00093524"/>
</dbReference>
<accession>A0A2A6CV54</accession>
<sequence length="95" mass="11384">MLLSGIVHLRFELYRLAVVYYEKKKNEKDMEYPCAADSVLKDMQTHLLNRIKENPYIPNNNLKSRNYCHFWWRRAVTAADVEMHMRTRTNSGYSV</sequence>
<gene>
    <name evidence="1" type="primary">WBGene00093524</name>
</gene>